<keyword evidence="2" id="KW-1185">Reference proteome</keyword>
<dbReference type="PROSITE" id="PS51257">
    <property type="entry name" value="PROKAR_LIPOPROTEIN"/>
    <property type="match status" value="1"/>
</dbReference>
<dbReference type="AlphaFoldDB" id="A0A1I5BDG6"/>
<reference evidence="1 2" key="1">
    <citation type="submission" date="2016-10" db="EMBL/GenBank/DDBJ databases">
        <authorList>
            <person name="de Groot N.N."/>
        </authorList>
    </citation>
    <scope>NUCLEOTIDE SEQUENCE [LARGE SCALE GENOMIC DNA]</scope>
    <source>
        <strain evidence="1 2">CGMCC 1.7659</strain>
    </source>
</reference>
<evidence type="ECO:0000313" key="1">
    <source>
        <dbReference type="EMBL" id="SFN72742.1"/>
    </source>
</evidence>
<evidence type="ECO:0008006" key="3">
    <source>
        <dbReference type="Google" id="ProtNLM"/>
    </source>
</evidence>
<accession>A0A1I5BDG6</accession>
<dbReference type="OrthoDB" id="9888728at2"/>
<dbReference type="Proteomes" id="UP000198575">
    <property type="component" value="Unassembled WGS sequence"/>
</dbReference>
<dbReference type="RefSeq" id="WP_092411125.1">
    <property type="nucleotide sequence ID" value="NZ_FOVF01000071.1"/>
</dbReference>
<evidence type="ECO:0000313" key="2">
    <source>
        <dbReference type="Proteomes" id="UP000198575"/>
    </source>
</evidence>
<protein>
    <recommendedName>
        <fullName evidence="3">Lipoprotein</fullName>
    </recommendedName>
</protein>
<organism evidence="1 2">
    <name type="scientific">Dokdonella immobilis</name>
    <dbReference type="NCBI Taxonomy" id="578942"/>
    <lineage>
        <taxon>Bacteria</taxon>
        <taxon>Pseudomonadati</taxon>
        <taxon>Pseudomonadota</taxon>
        <taxon>Gammaproteobacteria</taxon>
        <taxon>Lysobacterales</taxon>
        <taxon>Rhodanobacteraceae</taxon>
        <taxon>Dokdonella</taxon>
    </lineage>
</organism>
<name>A0A1I5BDG6_9GAMM</name>
<gene>
    <name evidence="1" type="ORF">SAMN05216289_1711</name>
</gene>
<dbReference type="EMBL" id="FOVF01000071">
    <property type="protein sequence ID" value="SFN72742.1"/>
    <property type="molecule type" value="Genomic_DNA"/>
</dbReference>
<proteinExistence type="predicted"/>
<sequence>MKRRWVLLSYITVLAMSGCYGPESLGNRSDWAALQGVEYERRAQVLGAPVVLKVGDYRVAGIPQSNAQGNIWVLLNPSADEPLYKQLPAGNYTLTAKQLAAFGSVDPGVLAQLRLHVQR</sequence>